<organism evidence="2 3">
    <name type="scientific">Chlamydia avium</name>
    <dbReference type="NCBI Taxonomy" id="1457141"/>
    <lineage>
        <taxon>Bacteria</taxon>
        <taxon>Pseudomonadati</taxon>
        <taxon>Chlamydiota</taxon>
        <taxon>Chlamydiia</taxon>
        <taxon>Chlamydiales</taxon>
        <taxon>Chlamydiaceae</taxon>
        <taxon>Chlamydia/Chlamydophila group</taxon>
        <taxon>Chlamydia</taxon>
    </lineage>
</organism>
<feature type="chain" id="PRO_5045116426" description="Lipoprotein" evidence="1">
    <location>
        <begin position="32"/>
        <end position="254"/>
    </location>
</feature>
<dbReference type="RefSeq" id="WP_020356257.1">
    <property type="nucleotide sequence ID" value="NZ_KE360587.1"/>
</dbReference>
<feature type="signal peptide" evidence="1">
    <location>
        <begin position="1"/>
        <end position="31"/>
    </location>
</feature>
<sequence>MSKSHVFLSKIKSLSYLLLAAAAVLISGCQSEDVFVKDPSEAQEAVDVAPRFTEIGDSNSVWLEIQECSSFNHTNVVPIVLYDNLMNPEVRATVIGSAWAVPVDIQSAIRVFNSRNKSERSSEKVLNENCADINVILLESDPNHTSHVSGILCGVNQQEFTILCERFPHHSLLPTLVSKSENDTTVYSCGYVFSVTDPNFISLPGDQPSAERFLEIWAAIDSDIVQNAYGQKFIDDFVQTTFLANGDSIESLIK</sequence>
<proteinExistence type="predicted"/>
<dbReference type="Proteomes" id="UP000014821">
    <property type="component" value="Unassembled WGS sequence"/>
</dbReference>
<evidence type="ECO:0000313" key="2">
    <source>
        <dbReference type="EMBL" id="EPP38063.1"/>
    </source>
</evidence>
<reference evidence="2" key="1">
    <citation type="submission" date="2013-04" db="EMBL/GenBank/DDBJ databases">
        <title>Genome sequence of Chlamydia psittaci 10_881_SC42.</title>
        <authorList>
            <person name="Huot-Creasy H."/>
            <person name="McCracken C.L."/>
            <person name="Humphries M."/>
            <person name="Sachse K."/>
            <person name="Laroucau K."/>
            <person name="Bavoil P."/>
            <person name="Myers G.S."/>
        </authorList>
    </citation>
    <scope>NUCLEOTIDE SEQUENCE [LARGE SCALE GENOMIC DNA]</scope>
    <source>
        <strain evidence="2">10_881_SC42</strain>
    </source>
</reference>
<keyword evidence="1" id="KW-0732">Signal</keyword>
<evidence type="ECO:0008006" key="4">
    <source>
        <dbReference type="Google" id="ProtNLM"/>
    </source>
</evidence>
<accession>A0ABP2X628</accession>
<evidence type="ECO:0000256" key="1">
    <source>
        <dbReference type="SAM" id="SignalP"/>
    </source>
</evidence>
<keyword evidence="3" id="KW-1185">Reference proteome</keyword>
<dbReference type="PROSITE" id="PS51257">
    <property type="entry name" value="PROKAR_LIPOPROTEIN"/>
    <property type="match status" value="1"/>
</dbReference>
<protein>
    <recommendedName>
        <fullName evidence="4">Lipoprotein</fullName>
    </recommendedName>
</protein>
<dbReference type="EMBL" id="ATND01000002">
    <property type="protein sequence ID" value="EPP38063.1"/>
    <property type="molecule type" value="Genomic_DNA"/>
</dbReference>
<comment type="caution">
    <text evidence="2">The sequence shown here is derived from an EMBL/GenBank/DDBJ whole genome shotgun (WGS) entry which is preliminary data.</text>
</comment>
<name>A0ABP2X628_9CHLA</name>
<evidence type="ECO:0000313" key="3">
    <source>
        <dbReference type="Proteomes" id="UP000014821"/>
    </source>
</evidence>
<gene>
    <name evidence="2" type="ORF">CP10881SC42_0771</name>
</gene>